<evidence type="ECO:0000256" key="5">
    <source>
        <dbReference type="ARBA" id="ARBA00022759"/>
    </source>
</evidence>
<accession>A0ABQ9FM67</accession>
<evidence type="ECO:0000256" key="1">
    <source>
        <dbReference type="ARBA" id="ARBA00001946"/>
    </source>
</evidence>
<evidence type="ECO:0000256" key="2">
    <source>
        <dbReference type="ARBA" id="ARBA00004123"/>
    </source>
</evidence>
<dbReference type="InterPro" id="IPR043087">
    <property type="entry name" value="Eme1_nucdom_sub2"/>
</dbReference>
<proteinExistence type="predicted"/>
<keyword evidence="9" id="KW-0233">DNA recombination</keyword>
<dbReference type="Gene3D" id="4.10.800.30">
    <property type="entry name" value="ERCC4, Mus81-Eme1 complex, nuclease domain, subdomain 2"/>
    <property type="match status" value="1"/>
</dbReference>
<dbReference type="InterPro" id="IPR042530">
    <property type="entry name" value="EME1/EME2_C"/>
</dbReference>
<dbReference type="Proteomes" id="UP001217089">
    <property type="component" value="Unassembled WGS sequence"/>
</dbReference>
<evidence type="ECO:0000256" key="11">
    <source>
        <dbReference type="ARBA" id="ARBA00023242"/>
    </source>
</evidence>
<comment type="cofactor">
    <cofactor evidence="1">
        <name>Mg(2+)</name>
        <dbReference type="ChEBI" id="CHEBI:18420"/>
    </cofactor>
</comment>
<evidence type="ECO:0000256" key="4">
    <source>
        <dbReference type="ARBA" id="ARBA00022723"/>
    </source>
</evidence>
<evidence type="ECO:0000256" key="8">
    <source>
        <dbReference type="ARBA" id="ARBA00022842"/>
    </source>
</evidence>
<evidence type="ECO:0000256" key="9">
    <source>
        <dbReference type="ARBA" id="ARBA00023172"/>
    </source>
</evidence>
<sequence length="473" mass="52846">MDLPLASRIMGIHNEANVTKAKEDELNKHYNNLSDTDVNSDSDVDFPLPSNSVLKKNGTNYVRIHGESSDTDVNSDQYSDIELEPLKCNNIKSNKGFTKENFKEKVNSLEENEDECIIDLDNCGSLRERILNVSTSLKQKTLENSSGTSKILSNSYTCNPIKKTENGIGDLNTHSSVQSKINSCDRISPLTISDNSNDAYQGSDNEICLIERESLSTLISKSGASCTSDSCEMILTTTSQTSNYSDNTDEVIPAKKFKRSKEEIEEKKRIAQYLKVILDPHIVNECGLGAAIFSVCEKLGVSCHTEEQKIPYTICWRRTLTECSVIGNQVEKINKEVTEDEIISVLPLSDFVEMVHTFKQAVTDTQLQTGSMVYMMETGEEIAEFIRTYTKAVAEKPANPDVAEALISVYPSPWLLMQDYKKCNSEKEAIRLLENIVVRRGAGVLETTRRVGKELSRRIYTAMTCSDPAFVIK</sequence>
<evidence type="ECO:0000256" key="6">
    <source>
        <dbReference type="ARBA" id="ARBA00022763"/>
    </source>
</evidence>
<evidence type="ECO:0008006" key="15">
    <source>
        <dbReference type="Google" id="ProtNLM"/>
    </source>
</evidence>
<keyword evidence="14" id="KW-1185">Reference proteome</keyword>
<evidence type="ECO:0000313" key="14">
    <source>
        <dbReference type="Proteomes" id="UP001217089"/>
    </source>
</evidence>
<keyword evidence="10" id="KW-0234">DNA repair</keyword>
<reference evidence="13 14" key="1">
    <citation type="submission" date="2022-12" db="EMBL/GenBank/DDBJ databases">
        <title>Chromosome-level genome of Tegillarca granosa.</title>
        <authorList>
            <person name="Kim J."/>
        </authorList>
    </citation>
    <scope>NUCLEOTIDE SEQUENCE [LARGE SCALE GENOMIC DNA]</scope>
    <source>
        <strain evidence="13">Teg-2019</strain>
        <tissue evidence="13">Adductor muscle</tissue>
    </source>
</reference>
<protein>
    <recommendedName>
        <fullName evidence="15">ERCC4 domain-containing protein</fullName>
    </recommendedName>
</protein>
<keyword evidence="7" id="KW-0378">Hydrolase</keyword>
<dbReference type="Pfam" id="PF21292">
    <property type="entry name" value="EME1-MUS81_C"/>
    <property type="match status" value="1"/>
</dbReference>
<name>A0ABQ9FM67_TEGGR</name>
<dbReference type="Gene3D" id="3.40.50.10130">
    <property type="match status" value="1"/>
</dbReference>
<gene>
    <name evidence="13" type="ORF">KUTeg_003444</name>
</gene>
<keyword evidence="3" id="KW-0540">Nuclease</keyword>
<dbReference type="PANTHER" id="PTHR21077">
    <property type="entry name" value="EME1 PROTEIN"/>
    <property type="match status" value="1"/>
</dbReference>
<evidence type="ECO:0000256" key="12">
    <source>
        <dbReference type="ARBA" id="ARBA00023254"/>
    </source>
</evidence>
<keyword evidence="5" id="KW-0255">Endonuclease</keyword>
<keyword evidence="6" id="KW-0227">DNA damage</keyword>
<evidence type="ECO:0000256" key="10">
    <source>
        <dbReference type="ARBA" id="ARBA00023204"/>
    </source>
</evidence>
<evidence type="ECO:0000256" key="7">
    <source>
        <dbReference type="ARBA" id="ARBA00022801"/>
    </source>
</evidence>
<keyword evidence="11" id="KW-0539">Nucleus</keyword>
<dbReference type="Gene3D" id="1.10.150.670">
    <property type="entry name" value="Crossover junction endonuclease EME1, DNA-binding domain"/>
    <property type="match status" value="1"/>
</dbReference>
<organism evidence="13 14">
    <name type="scientific">Tegillarca granosa</name>
    <name type="common">Malaysian cockle</name>
    <name type="synonym">Anadara granosa</name>
    <dbReference type="NCBI Taxonomy" id="220873"/>
    <lineage>
        <taxon>Eukaryota</taxon>
        <taxon>Metazoa</taxon>
        <taxon>Spiralia</taxon>
        <taxon>Lophotrochozoa</taxon>
        <taxon>Mollusca</taxon>
        <taxon>Bivalvia</taxon>
        <taxon>Autobranchia</taxon>
        <taxon>Pteriomorphia</taxon>
        <taxon>Arcoida</taxon>
        <taxon>Arcoidea</taxon>
        <taxon>Arcidae</taxon>
        <taxon>Tegillarca</taxon>
    </lineage>
</organism>
<dbReference type="EMBL" id="JARBDR010000214">
    <property type="protein sequence ID" value="KAJ8318353.1"/>
    <property type="molecule type" value="Genomic_DNA"/>
</dbReference>
<comment type="caution">
    <text evidence="13">The sequence shown here is derived from an EMBL/GenBank/DDBJ whole genome shotgun (WGS) entry which is preliminary data.</text>
</comment>
<keyword evidence="4" id="KW-0479">Metal-binding</keyword>
<dbReference type="PANTHER" id="PTHR21077:SF5">
    <property type="entry name" value="CROSSOVER JUNCTION ENDONUCLEASE MMS4"/>
    <property type="match status" value="1"/>
</dbReference>
<keyword evidence="8" id="KW-0460">Magnesium</keyword>
<comment type="subcellular location">
    <subcellularLocation>
        <location evidence="2">Nucleus</location>
    </subcellularLocation>
</comment>
<dbReference type="InterPro" id="IPR033310">
    <property type="entry name" value="Mms4/EME1/EME2"/>
</dbReference>
<keyword evidence="12" id="KW-0469">Meiosis</keyword>
<evidence type="ECO:0000313" key="13">
    <source>
        <dbReference type="EMBL" id="KAJ8318353.1"/>
    </source>
</evidence>
<evidence type="ECO:0000256" key="3">
    <source>
        <dbReference type="ARBA" id="ARBA00022722"/>
    </source>
</evidence>